<organism evidence="1 2">
    <name type="scientific">Sediminitomix flava</name>
    <dbReference type="NCBI Taxonomy" id="379075"/>
    <lineage>
        <taxon>Bacteria</taxon>
        <taxon>Pseudomonadati</taxon>
        <taxon>Bacteroidota</taxon>
        <taxon>Cytophagia</taxon>
        <taxon>Cytophagales</taxon>
        <taxon>Flammeovirgaceae</taxon>
        <taxon>Sediminitomix</taxon>
    </lineage>
</organism>
<dbReference type="Proteomes" id="UP000245535">
    <property type="component" value="Unassembled WGS sequence"/>
</dbReference>
<dbReference type="AlphaFoldDB" id="A0A315ZFY5"/>
<dbReference type="RefSeq" id="WP_109615732.1">
    <property type="nucleotide sequence ID" value="NZ_QGDO01000001.1"/>
</dbReference>
<accession>A0A315ZFY5</accession>
<proteinExistence type="predicted"/>
<gene>
    <name evidence="1" type="ORF">BC781_101572</name>
</gene>
<dbReference type="EMBL" id="QGDO01000001">
    <property type="protein sequence ID" value="PWJ44222.1"/>
    <property type="molecule type" value="Genomic_DNA"/>
</dbReference>
<keyword evidence="2" id="KW-1185">Reference proteome</keyword>
<dbReference type="OrthoDB" id="982528at2"/>
<protein>
    <submittedName>
        <fullName evidence="1">Uncharacterized protein</fullName>
    </submittedName>
</protein>
<sequence>MKLFAYISLILISQLDIYPKTEEKWFSKSDFKAGKILLQGMDEDFKKYFYEEEEIILAQTIVFGELMRYNRYQDFVETKSLEEFYVSYGSEIINFSIGKFQMKPSFFEFLEQKQKGLNLHYSFTIQYQSSDETSQRIQRLKRLKSEEWQIRYLKLFMDMMYSTHPSLKSLKIEEKITLLSTAYNLGPQHKLSTLKEYAEVRQFPYGKNFPAQLQTSYASIALEAYQYLKLENQ</sequence>
<evidence type="ECO:0000313" key="1">
    <source>
        <dbReference type="EMBL" id="PWJ44222.1"/>
    </source>
</evidence>
<reference evidence="1 2" key="1">
    <citation type="submission" date="2018-03" db="EMBL/GenBank/DDBJ databases">
        <title>Genomic Encyclopedia of Archaeal and Bacterial Type Strains, Phase II (KMG-II): from individual species to whole genera.</title>
        <authorList>
            <person name="Goeker M."/>
        </authorList>
    </citation>
    <scope>NUCLEOTIDE SEQUENCE [LARGE SCALE GENOMIC DNA]</scope>
    <source>
        <strain evidence="1 2">DSM 28229</strain>
    </source>
</reference>
<name>A0A315ZFY5_SEDFL</name>
<comment type="caution">
    <text evidence="1">The sequence shown here is derived from an EMBL/GenBank/DDBJ whole genome shotgun (WGS) entry which is preliminary data.</text>
</comment>
<evidence type="ECO:0000313" key="2">
    <source>
        <dbReference type="Proteomes" id="UP000245535"/>
    </source>
</evidence>